<dbReference type="SUPFAM" id="SSF55826">
    <property type="entry name" value="YbaK/ProRS associated domain"/>
    <property type="match status" value="1"/>
</dbReference>
<evidence type="ECO:0000313" key="2">
    <source>
        <dbReference type="EMBL" id="MEU9578384.1"/>
    </source>
</evidence>
<sequence length="188" mass="19603">MRAPIGTFEHARPAPECLDELVAPVADALRTWADGVPAENVLYVDTDPDRADTAVFVEHYGRDLLETSANCVVVAGRRGGDTSFAACLVLSTTRADVNGVVRRRLGARKASFAPMETATGLTGMEYGGITPVGLPAGWPLLVDPAVVALPYVLVGSGRRRGKLLVPGEAFVRLPGAEVVEGLGVPAAG</sequence>
<dbReference type="InterPro" id="IPR007214">
    <property type="entry name" value="YbaK/aa-tRNA-synth-assoc-dom"/>
</dbReference>
<gene>
    <name evidence="2" type="ORF">AB0D95_14170</name>
</gene>
<keyword evidence="3" id="KW-1185">Reference proteome</keyword>
<proteinExistence type="predicted"/>
<dbReference type="RefSeq" id="WP_166025500.1">
    <property type="nucleotide sequence ID" value="NZ_JBEZNA010000027.1"/>
</dbReference>
<dbReference type="InterPro" id="IPR036754">
    <property type="entry name" value="YbaK/aa-tRNA-synt-asso_dom_sf"/>
</dbReference>
<dbReference type="Pfam" id="PF04073">
    <property type="entry name" value="tRNA_edit"/>
    <property type="match status" value="1"/>
</dbReference>
<dbReference type="Proteomes" id="UP001551584">
    <property type="component" value="Unassembled WGS sequence"/>
</dbReference>
<comment type="caution">
    <text evidence="2">The sequence shown here is derived from an EMBL/GenBank/DDBJ whole genome shotgun (WGS) entry which is preliminary data.</text>
</comment>
<protein>
    <submittedName>
        <fullName evidence="2">YbaK/EbsC family protein</fullName>
    </submittedName>
</protein>
<evidence type="ECO:0000313" key="3">
    <source>
        <dbReference type="Proteomes" id="UP001551584"/>
    </source>
</evidence>
<accession>A0ABV3EQD8</accession>
<reference evidence="2 3" key="1">
    <citation type="submission" date="2024-06" db="EMBL/GenBank/DDBJ databases">
        <title>The Natural Products Discovery Center: Release of the First 8490 Sequenced Strains for Exploring Actinobacteria Biosynthetic Diversity.</title>
        <authorList>
            <person name="Kalkreuter E."/>
            <person name="Kautsar S.A."/>
            <person name="Yang D."/>
            <person name="Bader C.D."/>
            <person name="Teijaro C.N."/>
            <person name="Fluegel L."/>
            <person name="Davis C.M."/>
            <person name="Simpson J.R."/>
            <person name="Lauterbach L."/>
            <person name="Steele A.D."/>
            <person name="Gui C."/>
            <person name="Meng S."/>
            <person name="Li G."/>
            <person name="Viehrig K."/>
            <person name="Ye F."/>
            <person name="Su P."/>
            <person name="Kiefer A.F."/>
            <person name="Nichols A."/>
            <person name="Cepeda A.J."/>
            <person name="Yan W."/>
            <person name="Fan B."/>
            <person name="Jiang Y."/>
            <person name="Adhikari A."/>
            <person name="Zheng C.-J."/>
            <person name="Schuster L."/>
            <person name="Cowan T.M."/>
            <person name="Smanski M.J."/>
            <person name="Chevrette M.G."/>
            <person name="De Carvalho L.P.S."/>
            <person name="Shen B."/>
        </authorList>
    </citation>
    <scope>NUCLEOTIDE SEQUENCE [LARGE SCALE GENOMIC DNA]</scope>
    <source>
        <strain evidence="2 3">NPDC048117</strain>
    </source>
</reference>
<dbReference type="CDD" id="cd04939">
    <property type="entry name" value="PA2301"/>
    <property type="match status" value="1"/>
</dbReference>
<evidence type="ECO:0000259" key="1">
    <source>
        <dbReference type="Pfam" id="PF04073"/>
    </source>
</evidence>
<dbReference type="Gene3D" id="3.90.960.10">
    <property type="entry name" value="YbaK/aminoacyl-tRNA synthetase-associated domain"/>
    <property type="match status" value="1"/>
</dbReference>
<organism evidence="2 3">
    <name type="scientific">Streptomyces chilikensis</name>
    <dbReference type="NCBI Taxonomy" id="1194079"/>
    <lineage>
        <taxon>Bacteria</taxon>
        <taxon>Bacillati</taxon>
        <taxon>Actinomycetota</taxon>
        <taxon>Actinomycetes</taxon>
        <taxon>Kitasatosporales</taxon>
        <taxon>Streptomycetaceae</taxon>
        <taxon>Streptomyces</taxon>
    </lineage>
</organism>
<dbReference type="EMBL" id="JBEZNA010000027">
    <property type="protein sequence ID" value="MEU9578384.1"/>
    <property type="molecule type" value="Genomic_DNA"/>
</dbReference>
<name>A0ABV3EQD8_9ACTN</name>
<feature type="domain" description="YbaK/aminoacyl-tRNA synthetase-associated" evidence="1">
    <location>
        <begin position="56"/>
        <end position="172"/>
    </location>
</feature>